<dbReference type="OrthoDB" id="3356549at2759"/>
<dbReference type="PANTHER" id="PTHR43866:SF3">
    <property type="entry name" value="METHYLMALONATE-SEMIALDEHYDE DEHYDROGENASE [ACYLATING], MITOCHONDRIAL"/>
    <property type="match status" value="1"/>
</dbReference>
<organism evidence="3 4">
    <name type="scientific">Austropuccinia psidii MF-1</name>
    <dbReference type="NCBI Taxonomy" id="1389203"/>
    <lineage>
        <taxon>Eukaryota</taxon>
        <taxon>Fungi</taxon>
        <taxon>Dikarya</taxon>
        <taxon>Basidiomycota</taxon>
        <taxon>Pucciniomycotina</taxon>
        <taxon>Pucciniomycetes</taxon>
        <taxon>Pucciniales</taxon>
        <taxon>Sphaerophragmiaceae</taxon>
        <taxon>Austropuccinia</taxon>
    </lineage>
</organism>
<protein>
    <submittedName>
        <fullName evidence="3">Uncharacterized protein</fullName>
    </submittedName>
</protein>
<evidence type="ECO:0000256" key="2">
    <source>
        <dbReference type="SAM" id="Phobius"/>
    </source>
</evidence>
<dbReference type="Proteomes" id="UP000765509">
    <property type="component" value="Unassembled WGS sequence"/>
</dbReference>
<keyword evidence="2" id="KW-0472">Membrane</keyword>
<dbReference type="InterPro" id="IPR010061">
    <property type="entry name" value="MeMal-semiAld_DH"/>
</dbReference>
<dbReference type="GO" id="GO:0005739">
    <property type="term" value="C:mitochondrion"/>
    <property type="evidence" value="ECO:0007669"/>
    <property type="project" value="TreeGrafter"/>
</dbReference>
<evidence type="ECO:0000256" key="1">
    <source>
        <dbReference type="ARBA" id="ARBA00009986"/>
    </source>
</evidence>
<sequence>MLQTPTEGEFQTLEHLWQHVHKVSMDQGYDFSTLRCNMNNIQIQIVCDGSGTPNPNKNSSKIVTSRTLDCPFGLYARKYAKSTTWTVKVKNPENSHDTTEKIMEHPSVRKFNDQEAYKISQMSKLLLSPRKLQAQLCSQRESERPVILKDIYNQVKKIKKGKLQGRGPLYALIDTLKKEIFIWSSARVAEGHITSMFFTHPLAINSCMAFLLTFLWIVLIKQISPKCPFLILLDSTQQKGPFLRLFV</sequence>
<proteinExistence type="inferred from homology"/>
<name>A0A9Q3H0L0_9BASI</name>
<comment type="caution">
    <text evidence="3">The sequence shown here is derived from an EMBL/GenBank/DDBJ whole genome shotgun (WGS) entry which is preliminary data.</text>
</comment>
<keyword evidence="2" id="KW-1133">Transmembrane helix</keyword>
<reference evidence="3" key="1">
    <citation type="submission" date="2021-03" db="EMBL/GenBank/DDBJ databases">
        <title>Draft genome sequence of rust myrtle Austropuccinia psidii MF-1, a brazilian biotype.</title>
        <authorList>
            <person name="Quecine M.C."/>
            <person name="Pachon D.M.R."/>
            <person name="Bonatelli M.L."/>
            <person name="Correr F.H."/>
            <person name="Franceschini L.M."/>
            <person name="Leite T.F."/>
            <person name="Margarido G.R.A."/>
            <person name="Almeida C.A."/>
            <person name="Ferrarezi J.A."/>
            <person name="Labate C.A."/>
        </authorList>
    </citation>
    <scope>NUCLEOTIDE SEQUENCE</scope>
    <source>
        <strain evidence="3">MF-1</strain>
    </source>
</reference>
<dbReference type="EMBL" id="AVOT02008689">
    <property type="protein sequence ID" value="MBW0486507.1"/>
    <property type="molecule type" value="Genomic_DNA"/>
</dbReference>
<dbReference type="GO" id="GO:0006574">
    <property type="term" value="P:L-valine catabolic process"/>
    <property type="evidence" value="ECO:0007669"/>
    <property type="project" value="TreeGrafter"/>
</dbReference>
<accession>A0A9Q3H0L0</accession>
<dbReference type="GO" id="GO:0004491">
    <property type="term" value="F:methylmalonate-semialdehyde dehydrogenase (acylating, NAD) activity"/>
    <property type="evidence" value="ECO:0007669"/>
    <property type="project" value="InterPro"/>
</dbReference>
<dbReference type="PANTHER" id="PTHR43866">
    <property type="entry name" value="MALONATE-SEMIALDEHYDE DEHYDROGENASE"/>
    <property type="match status" value="1"/>
</dbReference>
<keyword evidence="4" id="KW-1185">Reference proteome</keyword>
<dbReference type="AlphaFoldDB" id="A0A9Q3H0L0"/>
<evidence type="ECO:0000313" key="3">
    <source>
        <dbReference type="EMBL" id="MBW0486507.1"/>
    </source>
</evidence>
<gene>
    <name evidence="3" type="ORF">O181_026222</name>
</gene>
<feature type="transmembrane region" description="Helical" evidence="2">
    <location>
        <begin position="202"/>
        <end position="220"/>
    </location>
</feature>
<comment type="similarity">
    <text evidence="1">Belongs to the aldehyde dehydrogenase family.</text>
</comment>
<dbReference type="GO" id="GO:0006210">
    <property type="term" value="P:thymine catabolic process"/>
    <property type="evidence" value="ECO:0007669"/>
    <property type="project" value="TreeGrafter"/>
</dbReference>
<keyword evidence="2" id="KW-0812">Transmembrane</keyword>
<evidence type="ECO:0000313" key="4">
    <source>
        <dbReference type="Proteomes" id="UP000765509"/>
    </source>
</evidence>